<gene>
    <name evidence="1" type="ORF">CAB17_18535</name>
</gene>
<dbReference type="Proteomes" id="UP000234343">
    <property type="component" value="Chromosome"/>
</dbReference>
<sequence length="220" mass="25817">MRNFDVCDFIHAGIINQLKDCSDKTSDFQNDRIAAQYFNALAYQHRNYKPKEDFKLSEECFLKSEKILLNLLDEDIVNWQANVDLLFGVILSRFWLYANYMKNQDKAKQLMLEIDEKYVTKVSLSTYLTAYYFFVGCYFLNNKDYKSSVSAFKQIKPESTDETSWFFERLKGPIEEKLSEAESHLISQNNPFEFFPKQQKANSSVVLMSSEHEKKITTSS</sequence>
<dbReference type="KEGG" id="lsh:CAB17_18535"/>
<protein>
    <submittedName>
        <fullName evidence="1">Uncharacterized protein</fullName>
    </submittedName>
</protein>
<keyword evidence="2" id="KW-1185">Reference proteome</keyword>
<reference evidence="1 2" key="1">
    <citation type="submission" date="2017-12" db="EMBL/GenBank/DDBJ databases">
        <title>Legionella sainthelensi LA01-117, whole genome sequence of a clinical isolate from New Zealand.</title>
        <authorList>
            <person name="Cree S.L."/>
            <person name="Slow S."/>
            <person name="Kennedy M.A."/>
            <person name="Murdoch D.R."/>
            <person name="Biggs P.J."/>
            <person name="Anderson T."/>
        </authorList>
    </citation>
    <scope>NUCLEOTIDE SEQUENCE [LARGE SCALE GENOMIC DNA]</scope>
    <source>
        <strain evidence="1 2">LA01-117</strain>
    </source>
</reference>
<organism evidence="1 2">
    <name type="scientific">Legionella sainthelensi</name>
    <dbReference type="NCBI Taxonomy" id="28087"/>
    <lineage>
        <taxon>Bacteria</taxon>
        <taxon>Pseudomonadati</taxon>
        <taxon>Pseudomonadota</taxon>
        <taxon>Gammaproteobacteria</taxon>
        <taxon>Legionellales</taxon>
        <taxon>Legionellaceae</taxon>
        <taxon>Legionella</taxon>
    </lineage>
</organism>
<accession>A0A2H5FQE9</accession>
<name>A0A2H5FQE9_9GAMM</name>
<dbReference type="RefSeq" id="WP_101901311.1">
    <property type="nucleotide sequence ID" value="NZ_CP025491.2"/>
</dbReference>
<evidence type="ECO:0000313" key="1">
    <source>
        <dbReference type="EMBL" id="AUH73817.1"/>
    </source>
</evidence>
<evidence type="ECO:0000313" key="2">
    <source>
        <dbReference type="Proteomes" id="UP000234343"/>
    </source>
</evidence>
<dbReference type="AlphaFoldDB" id="A0A2H5FQE9"/>
<dbReference type="EMBL" id="CP025491">
    <property type="protein sequence ID" value="AUH73817.1"/>
    <property type="molecule type" value="Genomic_DNA"/>
</dbReference>
<proteinExistence type="predicted"/>